<organism evidence="1 2">
    <name type="scientific">Pyrobaculum ferrireducens</name>
    <dbReference type="NCBI Taxonomy" id="1104324"/>
    <lineage>
        <taxon>Archaea</taxon>
        <taxon>Thermoproteota</taxon>
        <taxon>Thermoprotei</taxon>
        <taxon>Thermoproteales</taxon>
        <taxon>Thermoproteaceae</taxon>
        <taxon>Pyrobaculum</taxon>
    </lineage>
</organism>
<dbReference type="eggNOG" id="arCOG08360">
    <property type="taxonomic scope" value="Archaea"/>
</dbReference>
<dbReference type="GeneID" id="11595496"/>
<gene>
    <name evidence="1" type="ORF">P186_1241</name>
</gene>
<dbReference type="BioCyc" id="PSP1104324:GJSN-1213-MONOMER"/>
<dbReference type="Proteomes" id="UP000005867">
    <property type="component" value="Chromosome"/>
</dbReference>
<proteinExistence type="predicted"/>
<reference evidence="1 2" key="1">
    <citation type="journal article" date="2012" name="J. Bacteriol.">
        <title>Complete genome sequence of strain 1860, a crenarchaeon of the genus pyrobaculum able to grow with various electron acceptors.</title>
        <authorList>
            <person name="Mardanov A.V."/>
            <person name="Gumerov V.M."/>
            <person name="Slobodkina G.B."/>
            <person name="Beletsky A.V."/>
            <person name="Bonch-Osmolovskaya E.A."/>
            <person name="Ravin N.V."/>
            <person name="Skryabin K.G."/>
        </authorList>
    </citation>
    <scope>NUCLEOTIDE SEQUENCE [LARGE SCALE GENOMIC DNA]</scope>
    <source>
        <strain evidence="1 2">1860</strain>
    </source>
</reference>
<dbReference type="EMBL" id="CP003098">
    <property type="protein sequence ID" value="AET32670.1"/>
    <property type="molecule type" value="Genomic_DNA"/>
</dbReference>
<dbReference type="HOGENOM" id="CLU_1709206_0_0_2"/>
<sequence length="153" mass="17939">MERYIRKYGDAVFIEELVKLSELHTSSRQEFSTTVYEALSKIVESAENYIKNEGERLLNVVERLGGRVPEMEHLGLNEIRERLLTILRESEIIIEKLRARLLDIKEGRDTYLTLDEVFDAVRELNNLWDTAAKLVKFYRQLYSDLSPLFLITA</sequence>
<dbReference type="OrthoDB" id="28840at2157"/>
<dbReference type="RefSeq" id="WP_014288498.1">
    <property type="nucleotide sequence ID" value="NC_016645.1"/>
</dbReference>
<dbReference type="AlphaFoldDB" id="G7VCY1"/>
<evidence type="ECO:0000313" key="2">
    <source>
        <dbReference type="Proteomes" id="UP000005867"/>
    </source>
</evidence>
<name>G7VCY1_9CREN</name>
<evidence type="ECO:0000313" key="1">
    <source>
        <dbReference type="EMBL" id="AET32670.1"/>
    </source>
</evidence>
<keyword evidence="2" id="KW-1185">Reference proteome</keyword>
<dbReference type="KEGG" id="pyr:P186_1241"/>
<dbReference type="STRING" id="1104324.P186_1241"/>
<protein>
    <submittedName>
        <fullName evidence="1">Uncharacterized protein</fullName>
    </submittedName>
</protein>
<accession>G7VCY1</accession>